<keyword evidence="5" id="KW-0418">Kinase</keyword>
<dbReference type="SMART" id="SM00086">
    <property type="entry name" value="PAC"/>
    <property type="match status" value="1"/>
</dbReference>
<evidence type="ECO:0000259" key="6">
    <source>
        <dbReference type="PROSITE" id="PS50113"/>
    </source>
</evidence>
<comment type="caution">
    <text evidence="7">The sequence shown here is derived from an EMBL/GenBank/DDBJ whole genome shotgun (WGS) entry which is preliminary data.</text>
</comment>
<dbReference type="CDD" id="cd00130">
    <property type="entry name" value="PAS"/>
    <property type="match status" value="1"/>
</dbReference>
<dbReference type="Gene3D" id="3.30.450.40">
    <property type="match status" value="1"/>
</dbReference>
<dbReference type="SUPFAM" id="SSF55781">
    <property type="entry name" value="GAF domain-like"/>
    <property type="match status" value="1"/>
</dbReference>
<proteinExistence type="predicted"/>
<dbReference type="InterPro" id="IPR001610">
    <property type="entry name" value="PAC"/>
</dbReference>
<keyword evidence="3" id="KW-0597">Phosphoprotein</keyword>
<organism evidence="7 8">
    <name type="scientific">Limnospira platensis NIES-46</name>
    <dbReference type="NCBI Taxonomy" id="1236695"/>
    <lineage>
        <taxon>Bacteria</taxon>
        <taxon>Bacillati</taxon>
        <taxon>Cyanobacteriota</taxon>
        <taxon>Cyanophyceae</taxon>
        <taxon>Oscillatoriophycideae</taxon>
        <taxon>Oscillatoriales</taxon>
        <taxon>Sirenicapillariaceae</taxon>
        <taxon>Limnospira</taxon>
    </lineage>
</organism>
<accession>A0A5M3T4M9</accession>
<reference evidence="7 8" key="1">
    <citation type="journal article" date="2019" name="J Genomics">
        <title>The Draft Genome of a Hydrogen-producing Cyanobacterium, Arthrospira platensis NIES-46.</title>
        <authorList>
            <person name="Suzuki S."/>
            <person name="Yamaguchi H."/>
            <person name="Kawachi M."/>
        </authorList>
    </citation>
    <scope>NUCLEOTIDE SEQUENCE [LARGE SCALE GENOMIC DNA]</scope>
    <source>
        <strain evidence="7 8">NIES-46</strain>
    </source>
</reference>
<dbReference type="RefSeq" id="WP_014275470.1">
    <property type="nucleotide sequence ID" value="NZ_BIMW01000036.1"/>
</dbReference>
<evidence type="ECO:0000256" key="3">
    <source>
        <dbReference type="ARBA" id="ARBA00022553"/>
    </source>
</evidence>
<feature type="domain" description="PAC" evidence="6">
    <location>
        <begin position="31"/>
        <end position="84"/>
    </location>
</feature>
<dbReference type="EMBL" id="BIMW01000036">
    <property type="protein sequence ID" value="GCE92756.1"/>
    <property type="molecule type" value="Genomic_DNA"/>
</dbReference>
<evidence type="ECO:0000256" key="2">
    <source>
        <dbReference type="ARBA" id="ARBA00012438"/>
    </source>
</evidence>
<sequence>MTEWQSRVHPDDLAQVYQDVERHIQGKTELYRHEHRLRCKDGSYRWILAQGRMVERDAEGRPLRFIGTHTDISDRKKAEQTIEQQAQRERLLRETNQRISQSLDLPTIFDTASREICNCLQGARVGIFKFYPDSGYDDGS</sequence>
<keyword evidence="8" id="KW-1185">Reference proteome</keyword>
<dbReference type="PROSITE" id="PS50113">
    <property type="entry name" value="PAC"/>
    <property type="match status" value="1"/>
</dbReference>
<gene>
    <name evidence="7" type="ORF">NIES46_07970</name>
</gene>
<dbReference type="Proteomes" id="UP000326169">
    <property type="component" value="Unassembled WGS sequence"/>
</dbReference>
<dbReference type="Pfam" id="PF08447">
    <property type="entry name" value="PAS_3"/>
    <property type="match status" value="1"/>
</dbReference>
<dbReference type="InterPro" id="IPR000014">
    <property type="entry name" value="PAS"/>
</dbReference>
<dbReference type="InterPro" id="IPR013655">
    <property type="entry name" value="PAS_fold_3"/>
</dbReference>
<dbReference type="InterPro" id="IPR052162">
    <property type="entry name" value="Sensor_kinase/Photoreceptor"/>
</dbReference>
<evidence type="ECO:0000313" key="7">
    <source>
        <dbReference type="EMBL" id="GCE92756.1"/>
    </source>
</evidence>
<protein>
    <recommendedName>
        <fullName evidence="2">histidine kinase</fullName>
        <ecNumber evidence="2">2.7.13.3</ecNumber>
    </recommendedName>
</protein>
<comment type="catalytic activity">
    <reaction evidence="1">
        <text>ATP + protein L-histidine = ADP + protein N-phospho-L-histidine.</text>
        <dbReference type="EC" id="2.7.13.3"/>
    </reaction>
</comment>
<evidence type="ECO:0000256" key="5">
    <source>
        <dbReference type="ARBA" id="ARBA00022777"/>
    </source>
</evidence>
<evidence type="ECO:0000256" key="4">
    <source>
        <dbReference type="ARBA" id="ARBA00022679"/>
    </source>
</evidence>
<evidence type="ECO:0000313" key="8">
    <source>
        <dbReference type="Proteomes" id="UP000326169"/>
    </source>
</evidence>
<keyword evidence="4" id="KW-0808">Transferase</keyword>
<dbReference type="SUPFAM" id="SSF55785">
    <property type="entry name" value="PYP-like sensor domain (PAS domain)"/>
    <property type="match status" value="1"/>
</dbReference>
<evidence type="ECO:0000256" key="1">
    <source>
        <dbReference type="ARBA" id="ARBA00000085"/>
    </source>
</evidence>
<dbReference type="InterPro" id="IPR035965">
    <property type="entry name" value="PAS-like_dom_sf"/>
</dbReference>
<dbReference type="PANTHER" id="PTHR43304:SF1">
    <property type="entry name" value="PAC DOMAIN-CONTAINING PROTEIN"/>
    <property type="match status" value="1"/>
</dbReference>
<dbReference type="GeneID" id="301686007"/>
<dbReference type="InterPro" id="IPR000700">
    <property type="entry name" value="PAS-assoc_C"/>
</dbReference>
<dbReference type="InterPro" id="IPR029016">
    <property type="entry name" value="GAF-like_dom_sf"/>
</dbReference>
<name>A0A5M3T4M9_LIMPL</name>
<dbReference type="Gene3D" id="3.30.450.20">
    <property type="entry name" value="PAS domain"/>
    <property type="match status" value="1"/>
</dbReference>
<dbReference type="EC" id="2.7.13.3" evidence="2"/>
<dbReference type="PANTHER" id="PTHR43304">
    <property type="entry name" value="PHYTOCHROME-LIKE PROTEIN CPH1"/>
    <property type="match status" value="1"/>
</dbReference>
<dbReference type="NCBIfam" id="TIGR00229">
    <property type="entry name" value="sensory_box"/>
    <property type="match status" value="1"/>
</dbReference>